<sequence length="380" mass="42019">MTFELPDLDTTTYDEIVAGLIRRIPQYTNLWTDYNATDPGITLLQLLAWIDESLHYQANQIPTLTDLNFLRWVLGLAFSSNRTAYSDAAVTNYDFAFLALRAVLAEIEQGAPTTKADLQRAVLLYLEQPYLALTLANVEAVAMQANAMIEAQYERQKQQQTSSSTPVPEPLYVQRADAQMRGEASIAYILSNAPWQYQYPPYPNRQQVTNSVGTMRRLLLLQPQNQSEQEATLLRQVRFYLQSRVIAGSAVRVEPAQLTAIDLTMTIRCSPNTSMSVTVDALVTALYGYLLPAAGPGGQGWRYGEAPNADDLMHIVLSVPGVAALERFEYTYVPTIVLAEMAQLGANTLLAALPNGRTAMRYVGLPQLRCLDITATNGAA</sequence>
<comment type="caution">
    <text evidence="1">The sequence shown here is derived from an EMBL/GenBank/DDBJ whole genome shotgun (WGS) entry which is preliminary data.</text>
</comment>
<dbReference type="OrthoDB" id="9027184at2"/>
<reference evidence="1 2" key="1">
    <citation type="submission" date="2018-10" db="EMBL/GenBank/DDBJ databases">
        <title>Paraburkholderia sp. 7MK8-2, isolated from soil.</title>
        <authorList>
            <person name="Gao Z.-H."/>
            <person name="Qiu L.-H."/>
        </authorList>
    </citation>
    <scope>NUCLEOTIDE SEQUENCE [LARGE SCALE GENOMIC DNA]</scope>
    <source>
        <strain evidence="1 2">7MK8-2</strain>
    </source>
</reference>
<accession>A0A494XEB7</accession>
<dbReference type="AlphaFoldDB" id="A0A494XEB7"/>
<protein>
    <recommendedName>
        <fullName evidence="3">Baseplate protein J-like domain-containing protein</fullName>
    </recommendedName>
</protein>
<dbReference type="Proteomes" id="UP000280434">
    <property type="component" value="Unassembled WGS sequence"/>
</dbReference>
<keyword evidence="2" id="KW-1185">Reference proteome</keyword>
<proteinExistence type="predicted"/>
<dbReference type="RefSeq" id="WP_121278654.1">
    <property type="nucleotide sequence ID" value="NZ_RBZV01000006.1"/>
</dbReference>
<evidence type="ECO:0000313" key="1">
    <source>
        <dbReference type="EMBL" id="RKP46826.1"/>
    </source>
</evidence>
<evidence type="ECO:0008006" key="3">
    <source>
        <dbReference type="Google" id="ProtNLM"/>
    </source>
</evidence>
<dbReference type="EMBL" id="RBZV01000006">
    <property type="protein sequence ID" value="RKP46826.1"/>
    <property type="molecule type" value="Genomic_DNA"/>
</dbReference>
<organism evidence="1 2">
    <name type="scientific">Trinickia fusca</name>
    <dbReference type="NCBI Taxonomy" id="2419777"/>
    <lineage>
        <taxon>Bacteria</taxon>
        <taxon>Pseudomonadati</taxon>
        <taxon>Pseudomonadota</taxon>
        <taxon>Betaproteobacteria</taxon>
        <taxon>Burkholderiales</taxon>
        <taxon>Burkholderiaceae</taxon>
        <taxon>Trinickia</taxon>
    </lineage>
</organism>
<gene>
    <name evidence="1" type="ORF">D7S89_15800</name>
</gene>
<evidence type="ECO:0000313" key="2">
    <source>
        <dbReference type="Proteomes" id="UP000280434"/>
    </source>
</evidence>
<name>A0A494XEB7_9BURK</name>